<feature type="region of interest" description="Disordered" evidence="5">
    <location>
        <begin position="275"/>
        <end position="295"/>
    </location>
</feature>
<dbReference type="PANTHER" id="PTHR37994">
    <property type="entry name" value="ARAE_2_N DOMAIN-CONTAINING PROTEIN-RELATED"/>
    <property type="match status" value="1"/>
</dbReference>
<dbReference type="InterPro" id="IPR018823">
    <property type="entry name" value="ArAE_2_N"/>
</dbReference>
<comment type="subcellular location">
    <subcellularLocation>
        <location evidence="1">Membrane</location>
        <topology evidence="1">Multi-pass membrane protein</topology>
    </subcellularLocation>
</comment>
<feature type="transmembrane region" description="Helical" evidence="6">
    <location>
        <begin position="684"/>
        <end position="705"/>
    </location>
</feature>
<feature type="transmembrane region" description="Helical" evidence="6">
    <location>
        <begin position="734"/>
        <end position="752"/>
    </location>
</feature>
<dbReference type="EMBL" id="JABCIY010000093">
    <property type="protein sequence ID" value="KAF7193097.1"/>
    <property type="molecule type" value="Genomic_DNA"/>
</dbReference>
<dbReference type="PANTHER" id="PTHR37994:SF4">
    <property type="entry name" value="ER TRANSPORTER 6TM N-TERMINAL DOMAIN-CONTAINING PROTEIN-RELATED"/>
    <property type="match status" value="1"/>
</dbReference>
<gene>
    <name evidence="9" type="ORF">HII31_05531</name>
</gene>
<protein>
    <recommendedName>
        <fullName evidence="11">ER transporter 6TM N-terminal domain-containing protein</fullName>
    </recommendedName>
</protein>
<name>A0A8H6RLG2_9PEZI</name>
<feature type="compositionally biased region" description="Polar residues" evidence="5">
    <location>
        <begin position="14"/>
        <end position="37"/>
    </location>
</feature>
<feature type="domain" description="Putative ER transporter 6TM N-terminal" evidence="7">
    <location>
        <begin position="152"/>
        <end position="379"/>
    </location>
</feature>
<organism evidence="9 10">
    <name type="scientific">Pseudocercospora fuligena</name>
    <dbReference type="NCBI Taxonomy" id="685502"/>
    <lineage>
        <taxon>Eukaryota</taxon>
        <taxon>Fungi</taxon>
        <taxon>Dikarya</taxon>
        <taxon>Ascomycota</taxon>
        <taxon>Pezizomycotina</taxon>
        <taxon>Dothideomycetes</taxon>
        <taxon>Dothideomycetidae</taxon>
        <taxon>Mycosphaerellales</taxon>
        <taxon>Mycosphaerellaceae</taxon>
        <taxon>Pseudocercospora</taxon>
    </lineage>
</organism>
<feature type="domain" description="Integral membrane bound transporter" evidence="8">
    <location>
        <begin position="657"/>
        <end position="793"/>
    </location>
</feature>
<dbReference type="InterPro" id="IPR049453">
    <property type="entry name" value="Memb_transporter_dom"/>
</dbReference>
<evidence type="ECO:0000256" key="4">
    <source>
        <dbReference type="ARBA" id="ARBA00023136"/>
    </source>
</evidence>
<evidence type="ECO:0000256" key="3">
    <source>
        <dbReference type="ARBA" id="ARBA00022989"/>
    </source>
</evidence>
<evidence type="ECO:0000259" key="7">
    <source>
        <dbReference type="Pfam" id="PF10337"/>
    </source>
</evidence>
<keyword evidence="10" id="KW-1185">Reference proteome</keyword>
<evidence type="ECO:0000313" key="9">
    <source>
        <dbReference type="EMBL" id="KAF7193097.1"/>
    </source>
</evidence>
<feature type="transmembrane region" description="Helical" evidence="6">
    <location>
        <begin position="183"/>
        <end position="203"/>
    </location>
</feature>
<feature type="region of interest" description="Disordered" evidence="5">
    <location>
        <begin position="431"/>
        <end position="453"/>
    </location>
</feature>
<dbReference type="Proteomes" id="UP000660729">
    <property type="component" value="Unassembled WGS sequence"/>
</dbReference>
<feature type="transmembrane region" description="Helical" evidence="6">
    <location>
        <begin position="215"/>
        <end position="234"/>
    </location>
</feature>
<feature type="transmembrane region" description="Helical" evidence="6">
    <location>
        <begin position="712"/>
        <end position="728"/>
    </location>
</feature>
<keyword evidence="4 6" id="KW-0472">Membrane</keyword>
<dbReference type="OrthoDB" id="2274698at2759"/>
<feature type="domain" description="Putative ER transporter 6TM N-terminal" evidence="7">
    <location>
        <begin position="47"/>
        <end position="143"/>
    </location>
</feature>
<feature type="region of interest" description="Disordered" evidence="5">
    <location>
        <begin position="1"/>
        <end position="43"/>
    </location>
</feature>
<sequence>MATQDEKPLDESVNRQQNGGNNSTTKATTAGSQTPSPSKEAKKPSIFKRIWTKLDLDMMTVMLMFKASLPPTIAIAFYQAQDVAAVYQTLGYLIAITSVLGMCIMPRGMFMQTMLLNCLSVGVAASMNLLALYCATQARAHTTAPGAPPTGYNSSASAVLAVWLIFQTYLVNSLRSALPQFQFPVIIYMIFTCVSMTYGTQFPTMTYAISFMERLLEAFLTGFALATGVSLFVIPISCRTVVFKQMAGYLNLMGGLLKAQAAYLESLETWDPEQAVQQEHAEREKNKHHKDSTASGEFKLMMATPQGKALKALLPKIYALHTKIPTDINFAKREIAIGKLSAKDITELWKKMRVTLIPVVGLSSVIDILQRRAESAGWSDEHPDDVNLKARRRQIENLHQLMKTLHKPVQTMSSNINLAFQHALITLELTKAPKKKKPDEENKGDDPVPGSPGFAEAYRQRLDNFFESKKHSLREWCAQHEIDLPADFFESTFIRPEQVSVANEHAREKDQRQLFFALYIDHLLHRAGQAALELVLFADKKKQDGALSETRLIVPGVKTLKKWAYAAFGRQDYHDEDNYTADLDSAGTRALDLGESYGKRRDPEHEEPRNAWERCGEVIRLIPRALRSDHSAFGFRVVAATMTVAIICYLRDSQTWFLRNRILWAMIMVPISMTRTAGQSTQSFILRILGTLLAMIASYVIFYIVDKKTPGVIVFLWLWIFLAFYIPIKFKNLIIIGVISIVTAILIIGYELQVEVVGIQVSESNGQPAYETYLLAPYRLATVCGGLAVAYIWTIFPYPVSESTELRKDIGASLYLLANLTSIVHETVKSRILKIDGDETSKGSRAYHLEKARQQVFNKLLSLLTTLQANSAFSKFQLRVGGRFPHEKYQGLIESIQRVLQYTSLIAYASRTFSANSAENADSEWSSDFRKLLGSVNATSHQLTSLLSLLSASMLHARPLPPYLEIPQHAKYVRKMEAIDKDILSVRHIVEPEYSAFAVIQICAQCINDDTVKITRHVKKLVGVIDFSFHIPDRHTDSDDSSMDSSSVDEKKVNEA</sequence>
<feature type="compositionally biased region" description="Basic and acidic residues" evidence="5">
    <location>
        <begin position="437"/>
        <end position="446"/>
    </location>
</feature>
<accession>A0A8H6RLG2</accession>
<evidence type="ECO:0000256" key="5">
    <source>
        <dbReference type="SAM" id="MobiDB-lite"/>
    </source>
</evidence>
<evidence type="ECO:0000256" key="6">
    <source>
        <dbReference type="SAM" id="Phobius"/>
    </source>
</evidence>
<feature type="region of interest" description="Disordered" evidence="5">
    <location>
        <begin position="1036"/>
        <end position="1056"/>
    </location>
</feature>
<evidence type="ECO:0000256" key="1">
    <source>
        <dbReference type="ARBA" id="ARBA00004141"/>
    </source>
</evidence>
<feature type="transmembrane region" description="Helical" evidence="6">
    <location>
        <begin position="58"/>
        <end position="78"/>
    </location>
</feature>
<feature type="compositionally biased region" description="Basic and acidic residues" evidence="5">
    <location>
        <begin position="1"/>
        <end position="13"/>
    </location>
</feature>
<dbReference type="Pfam" id="PF13515">
    <property type="entry name" value="FUSC_2"/>
    <property type="match status" value="1"/>
</dbReference>
<keyword evidence="3 6" id="KW-1133">Transmembrane helix</keyword>
<feature type="transmembrane region" description="Helical" evidence="6">
    <location>
        <begin position="116"/>
        <end position="138"/>
    </location>
</feature>
<dbReference type="AlphaFoldDB" id="A0A8H6RLG2"/>
<feature type="transmembrane region" description="Helical" evidence="6">
    <location>
        <begin position="633"/>
        <end position="650"/>
    </location>
</feature>
<keyword evidence="2 6" id="KW-0812">Transmembrane</keyword>
<evidence type="ECO:0000259" key="8">
    <source>
        <dbReference type="Pfam" id="PF13515"/>
    </source>
</evidence>
<evidence type="ECO:0000256" key="2">
    <source>
        <dbReference type="ARBA" id="ARBA00022692"/>
    </source>
</evidence>
<feature type="transmembrane region" description="Helical" evidence="6">
    <location>
        <begin position="150"/>
        <end position="171"/>
    </location>
</feature>
<evidence type="ECO:0000313" key="10">
    <source>
        <dbReference type="Proteomes" id="UP000660729"/>
    </source>
</evidence>
<dbReference type="Pfam" id="PF10337">
    <property type="entry name" value="ArAE_2_N"/>
    <property type="match status" value="2"/>
</dbReference>
<feature type="transmembrane region" description="Helical" evidence="6">
    <location>
        <begin position="84"/>
        <end position="104"/>
    </location>
</feature>
<proteinExistence type="predicted"/>
<comment type="caution">
    <text evidence="9">The sequence shown here is derived from an EMBL/GenBank/DDBJ whole genome shotgun (WGS) entry which is preliminary data.</text>
</comment>
<reference evidence="9" key="1">
    <citation type="submission" date="2020-04" db="EMBL/GenBank/DDBJ databases">
        <title>Draft genome resource of the tomato pathogen Pseudocercospora fuligena.</title>
        <authorList>
            <person name="Zaccaron A."/>
        </authorList>
    </citation>
    <scope>NUCLEOTIDE SEQUENCE</scope>
    <source>
        <strain evidence="9">PF001</strain>
    </source>
</reference>
<dbReference type="GO" id="GO:0016020">
    <property type="term" value="C:membrane"/>
    <property type="evidence" value="ECO:0007669"/>
    <property type="project" value="UniProtKB-SubCell"/>
</dbReference>
<evidence type="ECO:0008006" key="11">
    <source>
        <dbReference type="Google" id="ProtNLM"/>
    </source>
</evidence>